<name>G0U6P6_TRYVY</name>
<dbReference type="VEuPathDB" id="TriTrypDB:TvY486_1006010"/>
<gene>
    <name evidence="2" type="ORF">TVY486_1006010</name>
</gene>
<evidence type="ECO:0000313" key="2">
    <source>
        <dbReference type="EMBL" id="CCC51550.1"/>
    </source>
</evidence>
<proteinExistence type="predicted"/>
<protein>
    <submittedName>
        <fullName evidence="2">Uncharacterized protein</fullName>
    </submittedName>
</protein>
<dbReference type="EMBL" id="HE573026">
    <property type="protein sequence ID" value="CCC51550.1"/>
    <property type="molecule type" value="Genomic_DNA"/>
</dbReference>
<accession>G0U6P6</accession>
<organism evidence="2">
    <name type="scientific">Trypanosoma vivax (strain Y486)</name>
    <dbReference type="NCBI Taxonomy" id="1055687"/>
    <lineage>
        <taxon>Eukaryota</taxon>
        <taxon>Discoba</taxon>
        <taxon>Euglenozoa</taxon>
        <taxon>Kinetoplastea</taxon>
        <taxon>Metakinetoplastina</taxon>
        <taxon>Trypanosomatida</taxon>
        <taxon>Trypanosomatidae</taxon>
        <taxon>Trypanosoma</taxon>
        <taxon>Duttonella</taxon>
    </lineage>
</organism>
<feature type="transmembrane region" description="Helical" evidence="1">
    <location>
        <begin position="32"/>
        <end position="56"/>
    </location>
</feature>
<keyword evidence="1" id="KW-0812">Transmembrane</keyword>
<reference evidence="2" key="1">
    <citation type="journal article" date="2012" name="Proc. Natl. Acad. Sci. U.S.A.">
        <title>Antigenic diversity is generated by distinct evolutionary mechanisms in African trypanosome species.</title>
        <authorList>
            <person name="Jackson A.P."/>
            <person name="Berry A."/>
            <person name="Aslett M."/>
            <person name="Allison H.C."/>
            <person name="Burton P."/>
            <person name="Vavrova-Anderson J."/>
            <person name="Brown R."/>
            <person name="Browne H."/>
            <person name="Corton N."/>
            <person name="Hauser H."/>
            <person name="Gamble J."/>
            <person name="Gilderthorp R."/>
            <person name="Marcello L."/>
            <person name="McQuillan J."/>
            <person name="Otto T.D."/>
            <person name="Quail M.A."/>
            <person name="Sanders M.J."/>
            <person name="van Tonder A."/>
            <person name="Ginger M.L."/>
            <person name="Field M.C."/>
            <person name="Barry J.D."/>
            <person name="Hertz-Fowler C."/>
            <person name="Berriman M."/>
        </authorList>
    </citation>
    <scope>NUCLEOTIDE SEQUENCE</scope>
    <source>
        <strain evidence="2">Y486</strain>
    </source>
</reference>
<keyword evidence="1" id="KW-1133">Transmembrane helix</keyword>
<evidence type="ECO:0000256" key="1">
    <source>
        <dbReference type="SAM" id="Phobius"/>
    </source>
</evidence>
<feature type="transmembrane region" description="Helical" evidence="1">
    <location>
        <begin position="63"/>
        <end position="82"/>
    </location>
</feature>
<keyword evidence="1" id="KW-0472">Membrane</keyword>
<feature type="transmembrane region" description="Helical" evidence="1">
    <location>
        <begin position="7"/>
        <end position="26"/>
    </location>
</feature>
<sequence length="103" mass="11876">MPVVLPLLSFNPFALLCFSVLFSLSLSLSPFFFFSFFAFLWLISSSLSFLACNFYAPLHCSSFLSPHVVFCIRILLFLLSHFHTNDDCSYWNAHLQHNTHVSF</sequence>
<dbReference type="AlphaFoldDB" id="G0U6P6"/>